<evidence type="ECO:0000313" key="12">
    <source>
        <dbReference type="EMBL" id="MBC2605401.1"/>
    </source>
</evidence>
<dbReference type="SMART" id="SM01004">
    <property type="entry name" value="ALAD"/>
    <property type="match status" value="1"/>
</dbReference>
<comment type="similarity">
    <text evidence="2 11">Belongs to the ALAD family.</text>
</comment>
<keyword evidence="13" id="KW-1185">Reference proteome</keyword>
<dbReference type="InterPro" id="IPR013785">
    <property type="entry name" value="Aldolase_TIM"/>
</dbReference>
<dbReference type="EMBL" id="JACHVC010000006">
    <property type="protein sequence ID" value="MBC2605401.1"/>
    <property type="molecule type" value="Genomic_DNA"/>
</dbReference>
<sequence length="343" mass="37508">MESPNKIENFKLDLPRRPRRMRRTASLRGLAQETFVRCEDLIAPLIVKESGEKEPVGSMPGLFRLNLEELVRECEELAKLGIPAVAIFPSLDPSLKDEKGTEAGNPETLVLRAVRAIKKAVPSLSVVTDVALDPYTSHGHDGVLNDEGSYVMNDETVARLCEMAVLQAEAGVDIVAPSDMMDGRIGAIRAALDEAGYIDTAIMSYSAKFASAYYGPFREAVGSAKAAGTTLLGKETYQMNPANRREAIMDAMMDEDEGADFLMVKPAGAYLDIIRELRDASQVTLAAYQVSGEYAQIHAAAKLGWLDYEKTRDESLLAIKRAGADVILTYFAKEIAQKLRDRG</sequence>
<dbReference type="GO" id="GO:0005829">
    <property type="term" value="C:cytosol"/>
    <property type="evidence" value="ECO:0007669"/>
    <property type="project" value="TreeGrafter"/>
</dbReference>
<evidence type="ECO:0000256" key="2">
    <source>
        <dbReference type="ARBA" id="ARBA00008055"/>
    </source>
</evidence>
<gene>
    <name evidence="12" type="primary">hemB</name>
    <name evidence="12" type="ORF">H5P27_05030</name>
</gene>
<dbReference type="NCBIfam" id="NF006762">
    <property type="entry name" value="PRK09283.1"/>
    <property type="match status" value="1"/>
</dbReference>
<feature type="active site" description="Schiff-base intermediate with substrate" evidence="9">
    <location>
        <position position="208"/>
    </location>
</feature>
<evidence type="ECO:0000256" key="11">
    <source>
        <dbReference type="RuleBase" id="RU004161"/>
    </source>
</evidence>
<dbReference type="GO" id="GO:0004655">
    <property type="term" value="F:porphobilinogen synthase activity"/>
    <property type="evidence" value="ECO:0007669"/>
    <property type="project" value="UniProtKB-EC"/>
</dbReference>
<evidence type="ECO:0000313" key="13">
    <source>
        <dbReference type="Proteomes" id="UP000526501"/>
    </source>
</evidence>
<comment type="catalytic activity">
    <reaction evidence="8 10">
        <text>2 5-aminolevulinate = porphobilinogen + 2 H2O + H(+)</text>
        <dbReference type="Rhea" id="RHEA:24064"/>
        <dbReference type="ChEBI" id="CHEBI:15377"/>
        <dbReference type="ChEBI" id="CHEBI:15378"/>
        <dbReference type="ChEBI" id="CHEBI:58126"/>
        <dbReference type="ChEBI" id="CHEBI:356416"/>
        <dbReference type="EC" id="4.2.1.24"/>
    </reaction>
</comment>
<evidence type="ECO:0000256" key="5">
    <source>
        <dbReference type="ARBA" id="ARBA00023133"/>
    </source>
</evidence>
<comment type="pathway">
    <text evidence="1">Porphyrin-containing compound metabolism; protoporphyrin-IX biosynthesis; coproporphyrinogen-III from 5-aminolevulinate: step 1/4.</text>
</comment>
<protein>
    <recommendedName>
        <fullName evidence="4 10">Delta-aminolevulinic acid dehydratase</fullName>
        <ecNumber evidence="3 10">4.2.1.24</ecNumber>
    </recommendedName>
</protein>
<keyword evidence="6 10" id="KW-0456">Lyase</keyword>
<dbReference type="GO" id="GO:0006782">
    <property type="term" value="P:protoporphyrinogen IX biosynthetic process"/>
    <property type="evidence" value="ECO:0007669"/>
    <property type="project" value="UniProtKB-UniPathway"/>
</dbReference>
<evidence type="ECO:0000256" key="3">
    <source>
        <dbReference type="ARBA" id="ARBA00012053"/>
    </source>
</evidence>
<evidence type="ECO:0000256" key="7">
    <source>
        <dbReference type="ARBA" id="ARBA00023244"/>
    </source>
</evidence>
<dbReference type="RefSeq" id="WP_185659281.1">
    <property type="nucleotide sequence ID" value="NZ_CAWPOO010000006.1"/>
</dbReference>
<evidence type="ECO:0000256" key="8">
    <source>
        <dbReference type="ARBA" id="ARBA00047651"/>
    </source>
</evidence>
<name>A0A7X1B4B6_9BACT</name>
<evidence type="ECO:0000256" key="1">
    <source>
        <dbReference type="ARBA" id="ARBA00004694"/>
    </source>
</evidence>
<dbReference type="AlphaFoldDB" id="A0A7X1B4B6"/>
<dbReference type="EC" id="4.2.1.24" evidence="3 10"/>
<comment type="caution">
    <text evidence="12">The sequence shown here is derived from an EMBL/GenBank/DDBJ whole genome shotgun (WGS) entry which is preliminary data.</text>
</comment>
<evidence type="ECO:0000256" key="6">
    <source>
        <dbReference type="ARBA" id="ARBA00023239"/>
    </source>
</evidence>
<dbReference type="SUPFAM" id="SSF51569">
    <property type="entry name" value="Aldolase"/>
    <property type="match status" value="1"/>
</dbReference>
<reference evidence="12 13" key="1">
    <citation type="submission" date="2020-07" db="EMBL/GenBank/DDBJ databases">
        <authorList>
            <person name="Feng X."/>
        </authorList>
    </citation>
    <scope>NUCLEOTIDE SEQUENCE [LARGE SCALE GENOMIC DNA]</scope>
    <source>
        <strain evidence="12 13">JCM23202</strain>
    </source>
</reference>
<evidence type="ECO:0000256" key="4">
    <source>
        <dbReference type="ARBA" id="ARBA00020771"/>
    </source>
</evidence>
<comment type="subunit">
    <text evidence="10">Homooctamer.</text>
</comment>
<dbReference type="PRINTS" id="PR00144">
    <property type="entry name" value="DALDHYDRTASE"/>
</dbReference>
<keyword evidence="5" id="KW-0350">Heme biosynthesis</keyword>
<dbReference type="InterPro" id="IPR001731">
    <property type="entry name" value="ALAD"/>
</dbReference>
<dbReference type="UniPathway" id="UPA00251">
    <property type="reaction ID" value="UER00318"/>
</dbReference>
<keyword evidence="7 10" id="KW-0627">Porphyrin biosynthesis</keyword>
<dbReference type="FunFam" id="3.20.20.70:FF:000019">
    <property type="entry name" value="Delta-aminolevulinic acid dehydratase"/>
    <property type="match status" value="1"/>
</dbReference>
<organism evidence="12 13">
    <name type="scientific">Pelagicoccus albus</name>
    <dbReference type="NCBI Taxonomy" id="415222"/>
    <lineage>
        <taxon>Bacteria</taxon>
        <taxon>Pseudomonadati</taxon>
        <taxon>Verrucomicrobiota</taxon>
        <taxon>Opitutia</taxon>
        <taxon>Puniceicoccales</taxon>
        <taxon>Pelagicoccaceae</taxon>
        <taxon>Pelagicoccus</taxon>
    </lineage>
</organism>
<feature type="active site" description="Schiff-base intermediate with substrate" evidence="9">
    <location>
        <position position="265"/>
    </location>
</feature>
<evidence type="ECO:0000256" key="9">
    <source>
        <dbReference type="PIRSR" id="PIRSR001415-1"/>
    </source>
</evidence>
<accession>A0A7X1B4B6</accession>
<dbReference type="GO" id="GO:0008270">
    <property type="term" value="F:zinc ion binding"/>
    <property type="evidence" value="ECO:0007669"/>
    <property type="project" value="TreeGrafter"/>
</dbReference>
<dbReference type="PANTHER" id="PTHR11458">
    <property type="entry name" value="DELTA-AMINOLEVULINIC ACID DEHYDRATASE"/>
    <property type="match status" value="1"/>
</dbReference>
<dbReference type="Pfam" id="PF00490">
    <property type="entry name" value="ALAD"/>
    <property type="match status" value="1"/>
</dbReference>
<dbReference type="PROSITE" id="PS00169">
    <property type="entry name" value="D_ALA_DEHYDRATASE"/>
    <property type="match status" value="1"/>
</dbReference>
<proteinExistence type="inferred from homology"/>
<dbReference type="InterPro" id="IPR030656">
    <property type="entry name" value="ALAD_AS"/>
</dbReference>
<dbReference type="PIRSF" id="PIRSF001415">
    <property type="entry name" value="Porphbilin_synth"/>
    <property type="match status" value="1"/>
</dbReference>
<dbReference type="Proteomes" id="UP000526501">
    <property type="component" value="Unassembled WGS sequence"/>
</dbReference>
<evidence type="ECO:0000256" key="10">
    <source>
        <dbReference type="RuleBase" id="RU000515"/>
    </source>
</evidence>
<dbReference type="PANTHER" id="PTHR11458:SF0">
    <property type="entry name" value="DELTA-AMINOLEVULINIC ACID DEHYDRATASE"/>
    <property type="match status" value="1"/>
</dbReference>
<dbReference type="Gene3D" id="3.20.20.70">
    <property type="entry name" value="Aldolase class I"/>
    <property type="match status" value="1"/>
</dbReference>